<protein>
    <recommendedName>
        <fullName evidence="4">DUF2384 domain-containing protein</fullName>
    </recommendedName>
</protein>
<sequence>MTANEDHGSPGEPQTTQPVFDVPQPDGTSVTLDFTTPGPFGDFAFTAHIPAADGTVEERVYGAYHTEEAAIFVEILQHWARVSTPDDILAGLDRADRALRILTADVEATTHSQNNFDNYLNTGIEPLAAMNFLPDDHEHSDESGGTIVLAPHGTDLEWISHRDPRTTFTLPPSHLWVFVAGMIWRTYDHDSIPLSRLNTAAYETACATFRRAIRSRSETEHESQEPVTGGDPNDNLMDTPELVRRLCDLLGAKLVAYLVSVTDTRTVRVWAASADGSEPPDEVIERLRIAYQAATLLSEKDAAPVIQAWFQGRNPLLDGVAPARVLRDGEVDVVGPRLMGVARAFGARSSEM</sequence>
<evidence type="ECO:0000313" key="2">
    <source>
        <dbReference type="EMBL" id="NYG59349.1"/>
    </source>
</evidence>
<name>A0A7Y9S428_9ACTN</name>
<evidence type="ECO:0008006" key="4">
    <source>
        <dbReference type="Google" id="ProtNLM"/>
    </source>
</evidence>
<accession>A0A7Y9S428</accession>
<feature type="region of interest" description="Disordered" evidence="1">
    <location>
        <begin position="214"/>
        <end position="236"/>
    </location>
</feature>
<evidence type="ECO:0000313" key="3">
    <source>
        <dbReference type="Proteomes" id="UP000540656"/>
    </source>
</evidence>
<evidence type="ECO:0000256" key="1">
    <source>
        <dbReference type="SAM" id="MobiDB-lite"/>
    </source>
</evidence>
<reference evidence="2 3" key="1">
    <citation type="submission" date="2020-07" db="EMBL/GenBank/DDBJ databases">
        <title>Sequencing the genomes of 1000 actinobacteria strains.</title>
        <authorList>
            <person name="Klenk H.-P."/>
        </authorList>
    </citation>
    <scope>NUCLEOTIDE SEQUENCE [LARGE SCALE GENOMIC DNA]</scope>
    <source>
        <strain evidence="2 3">DSM 23819</strain>
    </source>
</reference>
<proteinExistence type="predicted"/>
<keyword evidence="3" id="KW-1185">Reference proteome</keyword>
<dbReference type="AlphaFoldDB" id="A0A7Y9S428"/>
<organism evidence="2 3">
    <name type="scientific">Nocardioides daedukensis</name>
    <dbReference type="NCBI Taxonomy" id="634462"/>
    <lineage>
        <taxon>Bacteria</taxon>
        <taxon>Bacillati</taxon>
        <taxon>Actinomycetota</taxon>
        <taxon>Actinomycetes</taxon>
        <taxon>Propionibacteriales</taxon>
        <taxon>Nocardioidaceae</taxon>
        <taxon>Nocardioides</taxon>
    </lineage>
</organism>
<feature type="compositionally biased region" description="Basic and acidic residues" evidence="1">
    <location>
        <begin position="215"/>
        <end position="224"/>
    </location>
</feature>
<feature type="region of interest" description="Disordered" evidence="1">
    <location>
        <begin position="1"/>
        <end position="28"/>
    </location>
</feature>
<dbReference type="Proteomes" id="UP000540656">
    <property type="component" value="Unassembled WGS sequence"/>
</dbReference>
<dbReference type="EMBL" id="JACCAA010000001">
    <property type="protein sequence ID" value="NYG59349.1"/>
    <property type="molecule type" value="Genomic_DNA"/>
</dbReference>
<gene>
    <name evidence="2" type="ORF">BJ980_002272</name>
</gene>
<comment type="caution">
    <text evidence="2">The sequence shown here is derived from an EMBL/GenBank/DDBJ whole genome shotgun (WGS) entry which is preliminary data.</text>
</comment>
<dbReference type="RefSeq" id="WP_246279962.1">
    <property type="nucleotide sequence ID" value="NZ_JACCAA010000001.1"/>
</dbReference>